<evidence type="ECO:0000313" key="3">
    <source>
        <dbReference type="Proteomes" id="UP000322079"/>
    </source>
</evidence>
<dbReference type="InterPro" id="IPR041698">
    <property type="entry name" value="Methyltransf_25"/>
</dbReference>
<dbReference type="Proteomes" id="UP000322079">
    <property type="component" value="Chromosome"/>
</dbReference>
<dbReference type="AlphaFoldDB" id="A0A5C1DLZ2"/>
<keyword evidence="2" id="KW-0489">Methyltransferase</keyword>
<keyword evidence="2" id="KW-0808">Transferase</keyword>
<evidence type="ECO:0000313" key="2">
    <source>
        <dbReference type="EMBL" id="QEL56828.1"/>
    </source>
</evidence>
<dbReference type="GO" id="GO:0032259">
    <property type="term" value="P:methylation"/>
    <property type="evidence" value="ECO:0007669"/>
    <property type="project" value="UniProtKB-KW"/>
</dbReference>
<dbReference type="SUPFAM" id="SSF53335">
    <property type="entry name" value="S-adenosyl-L-methionine-dependent methyltransferases"/>
    <property type="match status" value="1"/>
</dbReference>
<sequence length="251" mass="27886">MSTPEHDPFRFTTLAHADHDYLSPLSRTRAAGLLRGLTQGLSASDLILDAGCGKAALLRDALSISPARGLGIDLNPAFLDEARAAFPDASRLALVKRPVLEQPRPPAGYAAMLCVGSSQVFGSFDDCLRIAFDWLKPGGRLLLGDCYWKKRPAPEFLAALGGGEDDFGTHEQNAARARAHGYRLLQAAICGEEEWDAYEDGYYNAMMRYLARHPQAPEHEAFAERMRRWRQIYLNWGRDTLGFGCYLLERP</sequence>
<keyword evidence="3" id="KW-1185">Reference proteome</keyword>
<organism evidence="2 3">
    <name type="scientific">Chromobacterium paludis</name>
    <dbReference type="NCBI Taxonomy" id="2605945"/>
    <lineage>
        <taxon>Bacteria</taxon>
        <taxon>Pseudomonadati</taxon>
        <taxon>Pseudomonadota</taxon>
        <taxon>Betaproteobacteria</taxon>
        <taxon>Neisseriales</taxon>
        <taxon>Chromobacteriaceae</taxon>
        <taxon>Chromobacterium</taxon>
    </lineage>
</organism>
<dbReference type="RefSeq" id="WP_149297860.1">
    <property type="nucleotide sequence ID" value="NZ_CP043473.1"/>
</dbReference>
<dbReference type="GO" id="GO:0008168">
    <property type="term" value="F:methyltransferase activity"/>
    <property type="evidence" value="ECO:0007669"/>
    <property type="project" value="UniProtKB-KW"/>
</dbReference>
<dbReference type="CDD" id="cd02440">
    <property type="entry name" value="AdoMet_MTases"/>
    <property type="match status" value="1"/>
</dbReference>
<name>A0A5C1DLZ2_9NEIS</name>
<dbReference type="Gene3D" id="3.40.50.150">
    <property type="entry name" value="Vaccinia Virus protein VP39"/>
    <property type="match status" value="1"/>
</dbReference>
<gene>
    <name evidence="2" type="ORF">FYK34_15300</name>
</gene>
<dbReference type="KEGG" id="chrm:FYK34_15300"/>
<feature type="domain" description="Methyltransferase" evidence="1">
    <location>
        <begin position="47"/>
        <end position="139"/>
    </location>
</feature>
<accession>A0A5C1DLZ2</accession>
<dbReference type="EMBL" id="CP043473">
    <property type="protein sequence ID" value="QEL56828.1"/>
    <property type="molecule type" value="Genomic_DNA"/>
</dbReference>
<protein>
    <submittedName>
        <fullName evidence="2">Class I SAM-dependent methyltransferase</fullName>
    </submittedName>
</protein>
<evidence type="ECO:0000259" key="1">
    <source>
        <dbReference type="Pfam" id="PF13649"/>
    </source>
</evidence>
<dbReference type="Pfam" id="PF13649">
    <property type="entry name" value="Methyltransf_25"/>
    <property type="match status" value="1"/>
</dbReference>
<reference evidence="2 3" key="1">
    <citation type="submission" date="2019-08" db="EMBL/GenBank/DDBJ databases">
        <title>Chromobacterium paludis, a novel bacterium isolated from a Maryland marsh pond.</title>
        <authorList>
            <person name="Blackburn M.B."/>
            <person name="Gundersen-Rindal D.E."/>
        </authorList>
    </citation>
    <scope>NUCLEOTIDE SEQUENCE [LARGE SCALE GENOMIC DNA]</scope>
    <source>
        <strain evidence="3">IIBBL 257-1</strain>
    </source>
</reference>
<dbReference type="InterPro" id="IPR029063">
    <property type="entry name" value="SAM-dependent_MTases_sf"/>
</dbReference>
<proteinExistence type="predicted"/>